<dbReference type="EMBL" id="JACOOX010000005">
    <property type="protein sequence ID" value="MBC5663080.1"/>
    <property type="molecule type" value="Genomic_DNA"/>
</dbReference>
<reference evidence="3 4" key="1">
    <citation type="submission" date="2020-08" db="EMBL/GenBank/DDBJ databases">
        <title>Genome public.</title>
        <authorList>
            <person name="Liu C."/>
            <person name="Sun Q."/>
        </authorList>
    </citation>
    <scope>NUCLEOTIDE SEQUENCE [LARGE SCALE GENOMIC DNA]</scope>
    <source>
        <strain evidence="3 4">NSJ-10</strain>
    </source>
</reference>
<keyword evidence="2" id="KW-0812">Transmembrane</keyword>
<evidence type="ECO:0000256" key="2">
    <source>
        <dbReference type="SAM" id="Phobius"/>
    </source>
</evidence>
<organism evidence="3 4">
    <name type="scientific">Coprococcus hominis</name>
    <name type="common">ex Liu et al. 2022</name>
    <dbReference type="NCBI Taxonomy" id="2763039"/>
    <lineage>
        <taxon>Bacteria</taxon>
        <taxon>Bacillati</taxon>
        <taxon>Bacillota</taxon>
        <taxon>Clostridia</taxon>
        <taxon>Lachnospirales</taxon>
        <taxon>Lachnospiraceae</taxon>
        <taxon>Coprococcus</taxon>
    </lineage>
</organism>
<dbReference type="Proteomes" id="UP000615234">
    <property type="component" value="Unassembled WGS sequence"/>
</dbReference>
<keyword evidence="4" id="KW-1185">Reference proteome</keyword>
<evidence type="ECO:0000313" key="4">
    <source>
        <dbReference type="Proteomes" id="UP000615234"/>
    </source>
</evidence>
<dbReference type="AlphaFoldDB" id="A0A8I0AQ21"/>
<feature type="transmembrane region" description="Helical" evidence="2">
    <location>
        <begin position="6"/>
        <end position="25"/>
    </location>
</feature>
<feature type="region of interest" description="Disordered" evidence="1">
    <location>
        <begin position="31"/>
        <end position="67"/>
    </location>
</feature>
<protein>
    <submittedName>
        <fullName evidence="3">Uncharacterized protein</fullName>
    </submittedName>
</protein>
<keyword evidence="2" id="KW-1133">Transmembrane helix</keyword>
<gene>
    <name evidence="3" type="ORF">H8S09_09280</name>
</gene>
<sequence>MKKKLIILYGSVLVMFILCFSLMTVKKKRNTEEKIEQTESRTELATEAGTDSEYSDAEQETSEAVSSLLSEENYIETIKQVITGQINDQTPVSKQCLDTFDPVGLTDIISIEEIPEMCSYSDRKACFNITTEAGTQSYAAGFTIVNGRMNYLEIYYVPGAEGGV</sequence>
<proteinExistence type="predicted"/>
<name>A0A8I0AQ21_9FIRM</name>
<evidence type="ECO:0000313" key="3">
    <source>
        <dbReference type="EMBL" id="MBC5663080.1"/>
    </source>
</evidence>
<feature type="compositionally biased region" description="Basic and acidic residues" evidence="1">
    <location>
        <begin position="31"/>
        <end position="44"/>
    </location>
</feature>
<evidence type="ECO:0000256" key="1">
    <source>
        <dbReference type="SAM" id="MobiDB-lite"/>
    </source>
</evidence>
<accession>A0A8I0AQ21</accession>
<dbReference type="RefSeq" id="WP_173784166.1">
    <property type="nucleotide sequence ID" value="NZ_JACOOX010000005.1"/>
</dbReference>
<keyword evidence="2" id="KW-0472">Membrane</keyword>
<comment type="caution">
    <text evidence="3">The sequence shown here is derived from an EMBL/GenBank/DDBJ whole genome shotgun (WGS) entry which is preliminary data.</text>
</comment>